<sequence>MRLAAIVCLLVSAVVSLASAAPLGPLDYTMHRMGSGSGPTLLVVGGIQGDEPGGFTAASLLTTRYRFTKGNVWVAPNLSFPSIVLSTRGFHGDMNRKFAFLSPDDPDYKTIMSIKDAILAPEVGLVLNLHDGSGFYRPTAINSMLNPARWGQSVIIDQEELDNCPAHNHLSNLGGLARHVAAQVNSRLLNALHVYHVKNTETRLGDREMEKTLTYFAITHGKPAFGVEASKDLPPAQRTYYHLLALEAFMRHMGIEFSRDFDITPLDVERVINENLSLALYDNRIFLDLENIRSQLNYFPLKKDADMPFAASSPLVTVLGAGEEYTVYHGNKVLTRLRPEYFEYDHTLQAVPMRIDGQAHVVGIGQMVGVRESFQVDPVPGMRVNVIGYSSPSSAKESEDGVLLKKADIQSRFSVDEQGAVYRVEFYKGSKFAGMVLVNFRGRPAAPPVICTARVLSSPTSAGR</sequence>
<dbReference type="SUPFAM" id="SSF53187">
    <property type="entry name" value="Zn-dependent exopeptidases"/>
    <property type="match status" value="1"/>
</dbReference>
<name>T2GFH4_MEGG1</name>
<organism evidence="5 6">
    <name type="scientific">Megalodesulfovibrio gigas (strain ATCC 19364 / DSM 1382 / NCIMB 9332 / VKM B-1759)</name>
    <name type="common">Desulfovibrio gigas</name>
    <dbReference type="NCBI Taxonomy" id="1121448"/>
    <lineage>
        <taxon>Bacteria</taxon>
        <taxon>Pseudomonadati</taxon>
        <taxon>Thermodesulfobacteriota</taxon>
        <taxon>Desulfovibrionia</taxon>
        <taxon>Desulfovibrionales</taxon>
        <taxon>Desulfovibrionaceae</taxon>
        <taxon>Megalodesulfovibrio</taxon>
    </lineage>
</organism>
<feature type="domain" description="Carboxypeptidase M99 beta-barrel" evidence="4">
    <location>
        <begin position="285"/>
        <end position="343"/>
    </location>
</feature>
<accession>T2GFH4</accession>
<evidence type="ECO:0000259" key="3">
    <source>
        <dbReference type="Pfam" id="PF17129"/>
    </source>
</evidence>
<evidence type="ECO:0000313" key="5">
    <source>
        <dbReference type="EMBL" id="AGW14934.1"/>
    </source>
</evidence>
<keyword evidence="6" id="KW-1185">Reference proteome</keyword>
<feature type="domain" description="Metallo-carboxypeptidase C-terminal" evidence="3">
    <location>
        <begin position="344"/>
        <end position="440"/>
    </location>
</feature>
<dbReference type="eggNOG" id="COG3608">
    <property type="taxonomic scope" value="Bacteria"/>
</dbReference>
<evidence type="ECO:0000313" key="6">
    <source>
        <dbReference type="Proteomes" id="UP000016587"/>
    </source>
</evidence>
<dbReference type="Pfam" id="PF17129">
    <property type="entry name" value="Peptidase_M99_C"/>
    <property type="match status" value="1"/>
</dbReference>
<evidence type="ECO:0000256" key="1">
    <source>
        <dbReference type="SAM" id="SignalP"/>
    </source>
</evidence>
<dbReference type="KEGG" id="dgg:DGI_3230"/>
<feature type="signal peptide" evidence="1">
    <location>
        <begin position="1"/>
        <end position="20"/>
    </location>
</feature>
<gene>
    <name evidence="5" type="ORF">DGI_3230</name>
</gene>
<reference evidence="5 6" key="1">
    <citation type="journal article" date="2013" name="J. Bacteriol.">
        <title>Roles of HynAB and Ech, the only two hydrogenases found in the model sulfate reducer Desulfovibrio gigas.</title>
        <authorList>
            <person name="Morais-Silva F.O."/>
            <person name="Santos C.I."/>
            <person name="Rodrigues R."/>
            <person name="Pereira I.A."/>
            <person name="Rodrigues-Pousada C."/>
        </authorList>
    </citation>
    <scope>NUCLEOTIDE SEQUENCE [LARGE SCALE GENOMIC DNA]</scope>
    <source>
        <strain evidence="6">ATCC 19364 / DSM 1382 / NCIMB 9332 / VKM B-1759</strain>
    </source>
</reference>
<dbReference type="Pfam" id="PF17130">
    <property type="entry name" value="Peptidase_M99_m"/>
    <property type="match status" value="1"/>
</dbReference>
<dbReference type="Pfam" id="PF17033">
    <property type="entry name" value="Peptidase_M99"/>
    <property type="match status" value="1"/>
</dbReference>
<protein>
    <submittedName>
        <fullName evidence="5">Putative lipoprotein</fullName>
    </submittedName>
</protein>
<feature type="domain" description="D,L-carboxypeptidase peptidase" evidence="2">
    <location>
        <begin position="37"/>
        <end position="273"/>
    </location>
</feature>
<dbReference type="EMBL" id="CP006585">
    <property type="protein sequence ID" value="AGW14934.1"/>
    <property type="molecule type" value="Genomic_DNA"/>
</dbReference>
<dbReference type="CDD" id="cd06243">
    <property type="entry name" value="M14_CP_Csd4-like"/>
    <property type="match status" value="1"/>
</dbReference>
<dbReference type="InterPro" id="IPR033398">
    <property type="entry name" value="Beta-barrel_M99"/>
</dbReference>
<dbReference type="Gene3D" id="3.40.630.10">
    <property type="entry name" value="Zn peptidases"/>
    <property type="match status" value="1"/>
</dbReference>
<keyword evidence="5" id="KW-0449">Lipoprotein</keyword>
<dbReference type="RefSeq" id="WP_021762030.1">
    <property type="nucleotide sequence ID" value="NC_022444.1"/>
</dbReference>
<dbReference type="PATRIC" id="fig|1121448.10.peg.3186"/>
<dbReference type="OrthoDB" id="10830at2"/>
<evidence type="ECO:0000259" key="2">
    <source>
        <dbReference type="Pfam" id="PF17033"/>
    </source>
</evidence>
<dbReference type="HOGENOM" id="CLU_632596_0_0_7"/>
<reference evidence="6" key="2">
    <citation type="submission" date="2013-07" db="EMBL/GenBank/DDBJ databases">
        <authorList>
            <person name="Morais-Silva F.O."/>
            <person name="Rezende A.M."/>
            <person name="Pimentel C."/>
            <person name="Resende D.M."/>
            <person name="Santos C.I."/>
            <person name="Clemente C."/>
            <person name="de Oliveira L.M."/>
            <person name="da Silva S.M."/>
            <person name="Costa D.A."/>
            <person name="Varela-Raposo A."/>
            <person name="Horacio E.C.A."/>
            <person name="Matos M."/>
            <person name="Flores O."/>
            <person name="Ruiz J.C."/>
            <person name="Rodrigues-Pousada C."/>
        </authorList>
    </citation>
    <scope>NUCLEOTIDE SEQUENCE [LARGE SCALE GENOMIC DNA]</scope>
    <source>
        <strain evidence="6">ATCC 19364 / DSM 1382 / NCIMB 9332 / VKM B-1759</strain>
    </source>
</reference>
<proteinExistence type="predicted"/>
<keyword evidence="1" id="KW-0732">Signal</keyword>
<dbReference type="AlphaFoldDB" id="T2GFH4"/>
<dbReference type="Proteomes" id="UP000016587">
    <property type="component" value="Chromosome"/>
</dbReference>
<dbReference type="InterPro" id="IPR031489">
    <property type="entry name" value="Peptidase_M99"/>
</dbReference>
<dbReference type="InterPro" id="IPR033397">
    <property type="entry name" value="Metallo_peptidase_C"/>
</dbReference>
<evidence type="ECO:0000259" key="4">
    <source>
        <dbReference type="Pfam" id="PF17130"/>
    </source>
</evidence>
<dbReference type="STRING" id="1121448.DGI_3230"/>
<feature type="chain" id="PRO_5004588350" evidence="1">
    <location>
        <begin position="21"/>
        <end position="464"/>
    </location>
</feature>